<organism evidence="2 3">
    <name type="scientific">Aulographum hederae CBS 113979</name>
    <dbReference type="NCBI Taxonomy" id="1176131"/>
    <lineage>
        <taxon>Eukaryota</taxon>
        <taxon>Fungi</taxon>
        <taxon>Dikarya</taxon>
        <taxon>Ascomycota</taxon>
        <taxon>Pezizomycotina</taxon>
        <taxon>Dothideomycetes</taxon>
        <taxon>Pleosporomycetidae</taxon>
        <taxon>Aulographales</taxon>
        <taxon>Aulographaceae</taxon>
    </lineage>
</organism>
<proteinExistence type="predicted"/>
<keyword evidence="3" id="KW-1185">Reference proteome</keyword>
<dbReference type="PANTHER" id="PTHR39609">
    <property type="entry name" value="RFEG-RELATED"/>
    <property type="match status" value="1"/>
</dbReference>
<evidence type="ECO:0000256" key="1">
    <source>
        <dbReference type="SAM" id="MobiDB-lite"/>
    </source>
</evidence>
<dbReference type="EMBL" id="ML977157">
    <property type="protein sequence ID" value="KAF1986379.1"/>
    <property type="molecule type" value="Genomic_DNA"/>
</dbReference>
<evidence type="ECO:0000313" key="3">
    <source>
        <dbReference type="Proteomes" id="UP000800041"/>
    </source>
</evidence>
<evidence type="ECO:0000313" key="2">
    <source>
        <dbReference type="EMBL" id="KAF1986379.1"/>
    </source>
</evidence>
<dbReference type="OrthoDB" id="4146887at2759"/>
<feature type="region of interest" description="Disordered" evidence="1">
    <location>
        <begin position="108"/>
        <end position="157"/>
    </location>
</feature>
<dbReference type="Proteomes" id="UP000800041">
    <property type="component" value="Unassembled WGS sequence"/>
</dbReference>
<name>A0A6G1H049_9PEZI</name>
<gene>
    <name evidence="2" type="ORF">K402DRAFT_88106</name>
</gene>
<protein>
    <submittedName>
        <fullName evidence="2">Uncharacterized protein</fullName>
    </submittedName>
</protein>
<reference evidence="2" key="1">
    <citation type="journal article" date="2020" name="Stud. Mycol.">
        <title>101 Dothideomycetes genomes: a test case for predicting lifestyles and emergence of pathogens.</title>
        <authorList>
            <person name="Haridas S."/>
            <person name="Albert R."/>
            <person name="Binder M."/>
            <person name="Bloem J."/>
            <person name="Labutti K."/>
            <person name="Salamov A."/>
            <person name="Andreopoulos B."/>
            <person name="Baker S."/>
            <person name="Barry K."/>
            <person name="Bills G."/>
            <person name="Bluhm B."/>
            <person name="Cannon C."/>
            <person name="Castanera R."/>
            <person name="Culley D."/>
            <person name="Daum C."/>
            <person name="Ezra D."/>
            <person name="Gonzalez J."/>
            <person name="Henrissat B."/>
            <person name="Kuo A."/>
            <person name="Liang C."/>
            <person name="Lipzen A."/>
            <person name="Lutzoni F."/>
            <person name="Magnuson J."/>
            <person name="Mondo S."/>
            <person name="Nolan M."/>
            <person name="Ohm R."/>
            <person name="Pangilinan J."/>
            <person name="Park H.-J."/>
            <person name="Ramirez L."/>
            <person name="Alfaro M."/>
            <person name="Sun H."/>
            <person name="Tritt A."/>
            <person name="Yoshinaga Y."/>
            <person name="Zwiers L.-H."/>
            <person name="Turgeon B."/>
            <person name="Goodwin S."/>
            <person name="Spatafora J."/>
            <person name="Crous P."/>
            <person name="Grigoriev I."/>
        </authorList>
    </citation>
    <scope>NUCLEOTIDE SEQUENCE</scope>
    <source>
        <strain evidence="2">CBS 113979</strain>
    </source>
</reference>
<sequence>MWELPPPPQVKSDLVGRTTPFASGIDYKVSTPVRVLQTLFELQIDPSYVLHLTIAVFVIGMVVTATISRTGYSGLSRISGSIVAVKSTRRKQGALHETTAKDANTVTEAVSSAKNNDDQDDLYHGGQHSRPNIPAERPNYAGYERPPYPSYDAGRRPRESILPSYAKSRFIPESGIDRVVITADIQRYLGPDASVQPGKHGGIHGYWITAVSRLTPAMIQDLQADSVRWKAERHQHYQELHSLTAPQIGNLAPLWQRSAYIEPPTTSQASLGSWEELRFKHTLPEDNLPWRGSTREPTTLDQTSGYPAIHESRQLHQPSTAGGYGYPMFSAPSKGERTIVHYSDPAYHTDHGNSTFSSRVPWRFEGNYYT</sequence>
<dbReference type="PANTHER" id="PTHR39609:SF1">
    <property type="entry name" value="RFEG"/>
    <property type="match status" value="1"/>
</dbReference>
<dbReference type="AlphaFoldDB" id="A0A6G1H049"/>
<accession>A0A6G1H049</accession>